<dbReference type="InterPro" id="IPR000485">
    <property type="entry name" value="AsnC-type_HTH_dom"/>
</dbReference>
<feature type="domain" description="HTH asnC-type" evidence="4">
    <location>
        <begin position="1"/>
        <end position="67"/>
    </location>
</feature>
<dbReference type="PRINTS" id="PR00033">
    <property type="entry name" value="HTHASNC"/>
</dbReference>
<dbReference type="InterPro" id="IPR019888">
    <property type="entry name" value="Tscrpt_reg_AsnC-like"/>
</dbReference>
<dbReference type="SUPFAM" id="SSF46785">
    <property type="entry name" value="Winged helix' DNA-binding domain"/>
    <property type="match status" value="1"/>
</dbReference>
<dbReference type="Gene3D" id="3.30.70.920">
    <property type="match status" value="1"/>
</dbReference>
<gene>
    <name evidence="5" type="ORF">ACFPN9_22815</name>
</gene>
<evidence type="ECO:0000256" key="2">
    <source>
        <dbReference type="ARBA" id="ARBA00023125"/>
    </source>
</evidence>
<keyword evidence="3" id="KW-0804">Transcription</keyword>
<dbReference type="Gene3D" id="1.10.10.10">
    <property type="entry name" value="Winged helix-like DNA-binding domain superfamily/Winged helix DNA-binding domain"/>
    <property type="match status" value="1"/>
</dbReference>
<name>A0ABW0P7J6_9HYPH</name>
<dbReference type="InterPro" id="IPR019885">
    <property type="entry name" value="Tscrpt_reg_HTH_AsnC-type_CS"/>
</dbReference>
<keyword evidence="2" id="KW-0238">DNA-binding</keyword>
<dbReference type="CDD" id="cd00090">
    <property type="entry name" value="HTH_ARSR"/>
    <property type="match status" value="1"/>
</dbReference>
<reference evidence="6" key="1">
    <citation type="journal article" date="2019" name="Int. J. Syst. Evol. Microbiol.">
        <title>The Global Catalogue of Microorganisms (GCM) 10K type strain sequencing project: providing services to taxonomists for standard genome sequencing and annotation.</title>
        <authorList>
            <consortium name="The Broad Institute Genomics Platform"/>
            <consortium name="The Broad Institute Genome Sequencing Center for Infectious Disease"/>
            <person name="Wu L."/>
            <person name="Ma J."/>
        </authorList>
    </citation>
    <scope>NUCLEOTIDE SEQUENCE [LARGE SCALE GENOMIC DNA]</scope>
    <source>
        <strain evidence="6">CCUG 43117</strain>
    </source>
</reference>
<dbReference type="InterPro" id="IPR011008">
    <property type="entry name" value="Dimeric_a/b-barrel"/>
</dbReference>
<keyword evidence="1" id="KW-0805">Transcription regulation</keyword>
<dbReference type="EMBL" id="JBHSLU010000082">
    <property type="protein sequence ID" value="MFC5508077.1"/>
    <property type="molecule type" value="Genomic_DNA"/>
</dbReference>
<evidence type="ECO:0000259" key="4">
    <source>
        <dbReference type="PROSITE" id="PS50956"/>
    </source>
</evidence>
<dbReference type="Pfam" id="PF13404">
    <property type="entry name" value="HTH_AsnC-type"/>
    <property type="match status" value="1"/>
</dbReference>
<evidence type="ECO:0000313" key="6">
    <source>
        <dbReference type="Proteomes" id="UP001596060"/>
    </source>
</evidence>
<comment type="caution">
    <text evidence="5">The sequence shown here is derived from an EMBL/GenBank/DDBJ whole genome shotgun (WGS) entry which is preliminary data.</text>
</comment>
<dbReference type="SUPFAM" id="SSF54909">
    <property type="entry name" value="Dimeric alpha+beta barrel"/>
    <property type="match status" value="1"/>
</dbReference>
<dbReference type="Pfam" id="PF01037">
    <property type="entry name" value="AsnC_trans_reg"/>
    <property type="match status" value="1"/>
</dbReference>
<protein>
    <submittedName>
        <fullName evidence="5">Lrp/AsnC family transcriptional regulator</fullName>
    </submittedName>
</protein>
<keyword evidence="6" id="KW-1185">Reference proteome</keyword>
<dbReference type="SMART" id="SM00344">
    <property type="entry name" value="HTH_ASNC"/>
    <property type="match status" value="1"/>
</dbReference>
<dbReference type="PROSITE" id="PS50956">
    <property type="entry name" value="HTH_ASNC_2"/>
    <property type="match status" value="1"/>
</dbReference>
<dbReference type="PANTHER" id="PTHR30154:SF34">
    <property type="entry name" value="TRANSCRIPTIONAL REGULATOR AZLB"/>
    <property type="match status" value="1"/>
</dbReference>
<dbReference type="RefSeq" id="WP_066722482.1">
    <property type="nucleotide sequence ID" value="NZ_JBHSLU010000082.1"/>
</dbReference>
<dbReference type="InterPro" id="IPR019887">
    <property type="entry name" value="Tscrpt_reg_AsnC/Lrp_C"/>
</dbReference>
<evidence type="ECO:0000256" key="1">
    <source>
        <dbReference type="ARBA" id="ARBA00023015"/>
    </source>
</evidence>
<proteinExistence type="predicted"/>
<organism evidence="5 6">
    <name type="scientific">Bosea massiliensis</name>
    <dbReference type="NCBI Taxonomy" id="151419"/>
    <lineage>
        <taxon>Bacteria</taxon>
        <taxon>Pseudomonadati</taxon>
        <taxon>Pseudomonadota</taxon>
        <taxon>Alphaproteobacteria</taxon>
        <taxon>Hyphomicrobiales</taxon>
        <taxon>Boseaceae</taxon>
        <taxon>Bosea</taxon>
    </lineage>
</organism>
<dbReference type="PANTHER" id="PTHR30154">
    <property type="entry name" value="LEUCINE-RESPONSIVE REGULATORY PROTEIN"/>
    <property type="match status" value="1"/>
</dbReference>
<dbReference type="InterPro" id="IPR011991">
    <property type="entry name" value="ArsR-like_HTH"/>
</dbReference>
<dbReference type="InterPro" id="IPR036388">
    <property type="entry name" value="WH-like_DNA-bd_sf"/>
</dbReference>
<dbReference type="InterPro" id="IPR036390">
    <property type="entry name" value="WH_DNA-bd_sf"/>
</dbReference>
<evidence type="ECO:0000313" key="5">
    <source>
        <dbReference type="EMBL" id="MFC5508077.1"/>
    </source>
</evidence>
<dbReference type="Proteomes" id="UP001596060">
    <property type="component" value="Unassembled WGS sequence"/>
</dbReference>
<sequence length="151" mass="16176">MDDLDRRLVTLLRRNGRRAISDLALDLGVSRATVRTRLERLERAGEIVGYTVILRADVVSAPVRGITLIEVEGRAKDRVVTALSGFAEITAIHTTSGKWDLVAELGTDSLTALDAVLTRLRLIGGIAASETHLLLATPRSSRAGLGPTQPG</sequence>
<evidence type="ECO:0000256" key="3">
    <source>
        <dbReference type="ARBA" id="ARBA00023163"/>
    </source>
</evidence>
<accession>A0ABW0P7J6</accession>
<dbReference type="PROSITE" id="PS00519">
    <property type="entry name" value="HTH_ASNC_1"/>
    <property type="match status" value="1"/>
</dbReference>